<dbReference type="FunFam" id="1.10.630.10:FF:000011">
    <property type="entry name" value="Cytochrome P450 83B1"/>
    <property type="match status" value="1"/>
</dbReference>
<evidence type="ECO:0000256" key="10">
    <source>
        <dbReference type="SAM" id="SignalP"/>
    </source>
</evidence>
<name>A0A8T1Q8T0_CARIL</name>
<dbReference type="GO" id="GO:0004497">
    <property type="term" value="F:monooxygenase activity"/>
    <property type="evidence" value="ECO:0007669"/>
    <property type="project" value="UniProtKB-KW"/>
</dbReference>
<dbReference type="GO" id="GO:0020037">
    <property type="term" value="F:heme binding"/>
    <property type="evidence" value="ECO:0007669"/>
    <property type="project" value="InterPro"/>
</dbReference>
<dbReference type="Proteomes" id="UP000811609">
    <property type="component" value="Chromosome 6"/>
</dbReference>
<evidence type="ECO:0000313" key="12">
    <source>
        <dbReference type="Proteomes" id="UP000811609"/>
    </source>
</evidence>
<gene>
    <name evidence="11" type="ORF">CIPAW_06G066200</name>
</gene>
<keyword evidence="7 8" id="KW-0503">Monooxygenase</keyword>
<dbReference type="CDD" id="cd11072">
    <property type="entry name" value="CYP71-like"/>
    <property type="match status" value="1"/>
</dbReference>
<evidence type="ECO:0000256" key="8">
    <source>
        <dbReference type="RuleBase" id="RU000461"/>
    </source>
</evidence>
<comment type="cofactor">
    <cofactor evidence="1">
        <name>heme</name>
        <dbReference type="ChEBI" id="CHEBI:30413"/>
    </cofactor>
</comment>
<evidence type="ECO:0000256" key="4">
    <source>
        <dbReference type="ARBA" id="ARBA00022723"/>
    </source>
</evidence>
<comment type="caution">
    <text evidence="11">The sequence shown here is derived from an EMBL/GenBank/DDBJ whole genome shotgun (WGS) entry which is preliminary data.</text>
</comment>
<evidence type="ECO:0000256" key="9">
    <source>
        <dbReference type="SAM" id="Phobius"/>
    </source>
</evidence>
<keyword evidence="9" id="KW-0812">Transmembrane</keyword>
<comment type="similarity">
    <text evidence="2 8">Belongs to the cytochrome P450 family.</text>
</comment>
<feature type="transmembrane region" description="Helical" evidence="9">
    <location>
        <begin position="302"/>
        <end position="323"/>
    </location>
</feature>
<sequence length="509" mass="58532">MTLYAILLWIALLICLPLLLLMEKKFAAQRQNKQLHPPPSPPKLPIIGNLHQLSELRHQSLWKLSKKYGPVMLIKLGRISNIVISSAEAAREVLKVHDLDCCSRPPLDTTRKFTYNYRDMAFGPYGQYWREIRKICVLEVFSVKRVQSYRTIREEEVDMLINSIWKSSSSATFVDLSEKLFALTANITFRIAFGKSFRGSDLDNEKFQEVVHGVEAMMGSFNASEYVPYVGWIVDRLSGRLERLERIFHELDDFFQQVIDLHLKPERTKPEHEDIIDVLLKIEREQTEVDVAHFSKENIKAVLLNLFLGGVDTGAITMIWAMAELVRSPKVMKRAQDEVRKIVGNKGRVIESDTDHLPYIKMIMKETFRLHPPAPLLLPRQTMVPFQLNGYDINPQSVIQVNAWAIGRDPQYWKNPEEFIPERFIDSSIDYKGQNFEFLPFGAGRRGCPGIYMATSTIELALANLLYCFDWKLPPGMKEEDINMEESFGLSLTTSKKTPLNLVPSIHVC</sequence>
<keyword evidence="12" id="KW-1185">Reference proteome</keyword>
<evidence type="ECO:0008006" key="13">
    <source>
        <dbReference type="Google" id="ProtNLM"/>
    </source>
</evidence>
<protein>
    <recommendedName>
        <fullName evidence="13">Cytochrome P450</fullName>
    </recommendedName>
</protein>
<keyword evidence="9" id="KW-0472">Membrane</keyword>
<evidence type="ECO:0000313" key="11">
    <source>
        <dbReference type="EMBL" id="KAG6650774.1"/>
    </source>
</evidence>
<evidence type="ECO:0000256" key="1">
    <source>
        <dbReference type="ARBA" id="ARBA00001971"/>
    </source>
</evidence>
<evidence type="ECO:0000256" key="5">
    <source>
        <dbReference type="ARBA" id="ARBA00023002"/>
    </source>
</evidence>
<reference evidence="11" key="1">
    <citation type="submission" date="2020-12" db="EMBL/GenBank/DDBJ databases">
        <title>WGS assembly of Carya illinoinensis cv. Pawnee.</title>
        <authorList>
            <person name="Platts A."/>
            <person name="Shu S."/>
            <person name="Wright S."/>
            <person name="Barry K."/>
            <person name="Edger P."/>
            <person name="Pires J.C."/>
            <person name="Schmutz J."/>
        </authorList>
    </citation>
    <scope>NUCLEOTIDE SEQUENCE</scope>
    <source>
        <tissue evidence="11">Leaf</tissue>
    </source>
</reference>
<proteinExistence type="inferred from homology"/>
<keyword evidence="6 8" id="KW-0408">Iron</keyword>
<accession>A0A8T1Q8T0</accession>
<dbReference type="GO" id="GO:0005506">
    <property type="term" value="F:iron ion binding"/>
    <property type="evidence" value="ECO:0007669"/>
    <property type="project" value="InterPro"/>
</dbReference>
<evidence type="ECO:0000256" key="2">
    <source>
        <dbReference type="ARBA" id="ARBA00010617"/>
    </source>
</evidence>
<dbReference type="Pfam" id="PF00067">
    <property type="entry name" value="p450"/>
    <property type="match status" value="1"/>
</dbReference>
<evidence type="ECO:0000256" key="3">
    <source>
        <dbReference type="ARBA" id="ARBA00022617"/>
    </source>
</evidence>
<keyword evidence="5 8" id="KW-0560">Oxidoreductase</keyword>
<keyword evidence="9" id="KW-1133">Transmembrane helix</keyword>
<evidence type="ECO:0000256" key="6">
    <source>
        <dbReference type="ARBA" id="ARBA00023004"/>
    </source>
</evidence>
<keyword evidence="10" id="KW-0732">Signal</keyword>
<dbReference type="InterPro" id="IPR017972">
    <property type="entry name" value="Cyt_P450_CS"/>
</dbReference>
<dbReference type="AlphaFoldDB" id="A0A8T1Q8T0"/>
<organism evidence="11 12">
    <name type="scientific">Carya illinoinensis</name>
    <name type="common">Pecan</name>
    <dbReference type="NCBI Taxonomy" id="32201"/>
    <lineage>
        <taxon>Eukaryota</taxon>
        <taxon>Viridiplantae</taxon>
        <taxon>Streptophyta</taxon>
        <taxon>Embryophyta</taxon>
        <taxon>Tracheophyta</taxon>
        <taxon>Spermatophyta</taxon>
        <taxon>Magnoliopsida</taxon>
        <taxon>eudicotyledons</taxon>
        <taxon>Gunneridae</taxon>
        <taxon>Pentapetalae</taxon>
        <taxon>rosids</taxon>
        <taxon>fabids</taxon>
        <taxon>Fagales</taxon>
        <taxon>Juglandaceae</taxon>
        <taxon>Carya</taxon>
    </lineage>
</organism>
<dbReference type="EMBL" id="CM031814">
    <property type="protein sequence ID" value="KAG6650774.1"/>
    <property type="molecule type" value="Genomic_DNA"/>
</dbReference>
<feature type="chain" id="PRO_5035720370" description="Cytochrome P450" evidence="10">
    <location>
        <begin position="28"/>
        <end position="509"/>
    </location>
</feature>
<keyword evidence="3 8" id="KW-0349">Heme</keyword>
<dbReference type="PROSITE" id="PS00086">
    <property type="entry name" value="CYTOCHROME_P450"/>
    <property type="match status" value="1"/>
</dbReference>
<dbReference type="GO" id="GO:0016705">
    <property type="term" value="F:oxidoreductase activity, acting on paired donors, with incorporation or reduction of molecular oxygen"/>
    <property type="evidence" value="ECO:0007669"/>
    <property type="project" value="InterPro"/>
</dbReference>
<dbReference type="PANTHER" id="PTHR47955">
    <property type="entry name" value="CYTOCHROME P450 FAMILY 71 PROTEIN"/>
    <property type="match status" value="1"/>
</dbReference>
<dbReference type="InterPro" id="IPR001128">
    <property type="entry name" value="Cyt_P450"/>
</dbReference>
<feature type="signal peptide" evidence="10">
    <location>
        <begin position="1"/>
        <end position="27"/>
    </location>
</feature>
<evidence type="ECO:0000256" key="7">
    <source>
        <dbReference type="ARBA" id="ARBA00023033"/>
    </source>
</evidence>
<dbReference type="PANTHER" id="PTHR47955:SF19">
    <property type="entry name" value="CYTOCHROME P450 71A9-LIKE ISOFORM X1"/>
    <property type="match status" value="1"/>
</dbReference>
<keyword evidence="4 8" id="KW-0479">Metal-binding</keyword>